<name>A0A1H6FLQ7_9EURY</name>
<gene>
    <name evidence="2" type="ORF">SAMN04487967_0525</name>
</gene>
<evidence type="ECO:0000256" key="1">
    <source>
        <dbReference type="SAM" id="MobiDB-lite"/>
    </source>
</evidence>
<sequence>MRDTGYPVERVSKKHVAGNTGTGTESDEAGGESAVDLGIGITVDLGVERLEDLEMESAETVELTFDESDVLEETGSDNGGRAQENARSVSRSTSTNKAAATDGARDARTQELLTRPKSDARPIESRTITPTERESLEAADIDPAEIREKACSYRMLLDAEVEEATAATLRRRFSLPWSFESDGDLERRSSEVRGLGAAEREWIALSDDEEWQSFEYEHAAESAIGREQPSERPWPEPTPVTAVTGVGPDDADALATAGIHSASQLARASAFEVARVLDLQVLHVRTWRHNARELLE</sequence>
<organism evidence="2 3">
    <name type="scientific">Natronorubrum sediminis</name>
    <dbReference type="NCBI Taxonomy" id="640943"/>
    <lineage>
        <taxon>Archaea</taxon>
        <taxon>Methanobacteriati</taxon>
        <taxon>Methanobacteriota</taxon>
        <taxon>Stenosarchaea group</taxon>
        <taxon>Halobacteria</taxon>
        <taxon>Halobacteriales</taxon>
        <taxon>Natrialbaceae</taxon>
        <taxon>Natronorubrum</taxon>
    </lineage>
</organism>
<evidence type="ECO:0008006" key="4">
    <source>
        <dbReference type="Google" id="ProtNLM"/>
    </source>
</evidence>
<keyword evidence="3" id="KW-1185">Reference proteome</keyword>
<feature type="compositionally biased region" description="Polar residues" evidence="1">
    <location>
        <begin position="85"/>
        <end position="97"/>
    </location>
</feature>
<feature type="compositionally biased region" description="Acidic residues" evidence="1">
    <location>
        <begin position="58"/>
        <end position="75"/>
    </location>
</feature>
<feature type="region of interest" description="Disordered" evidence="1">
    <location>
        <begin position="1"/>
        <end position="34"/>
    </location>
</feature>
<dbReference type="Gene3D" id="1.10.150.20">
    <property type="entry name" value="5' to 3' exonuclease, C-terminal subdomain"/>
    <property type="match status" value="1"/>
</dbReference>
<protein>
    <recommendedName>
        <fullName evidence="4">Helix-hairpin-helix domain-containing protein</fullName>
    </recommendedName>
</protein>
<accession>A0A1H6FLQ7</accession>
<feature type="region of interest" description="Disordered" evidence="1">
    <location>
        <begin position="58"/>
        <end position="141"/>
    </location>
</feature>
<dbReference type="EMBL" id="FNWL01000001">
    <property type="protein sequence ID" value="SEH11809.1"/>
    <property type="molecule type" value="Genomic_DNA"/>
</dbReference>
<dbReference type="Proteomes" id="UP000199112">
    <property type="component" value="Unassembled WGS sequence"/>
</dbReference>
<reference evidence="3" key="1">
    <citation type="submission" date="2016-10" db="EMBL/GenBank/DDBJ databases">
        <authorList>
            <person name="Varghese N."/>
            <person name="Submissions S."/>
        </authorList>
    </citation>
    <scope>NUCLEOTIDE SEQUENCE [LARGE SCALE GENOMIC DNA]</scope>
    <source>
        <strain evidence="3">CGMCC 1.8981</strain>
    </source>
</reference>
<evidence type="ECO:0000313" key="3">
    <source>
        <dbReference type="Proteomes" id="UP000199112"/>
    </source>
</evidence>
<proteinExistence type="predicted"/>
<evidence type="ECO:0000313" key="2">
    <source>
        <dbReference type="EMBL" id="SEH11809.1"/>
    </source>
</evidence>
<dbReference type="AlphaFoldDB" id="A0A1H6FLQ7"/>
<feature type="compositionally biased region" description="Basic and acidic residues" evidence="1">
    <location>
        <begin position="103"/>
        <end position="124"/>
    </location>
</feature>